<protein>
    <submittedName>
        <fullName evidence="3">Transposase</fullName>
    </submittedName>
</protein>
<dbReference type="PANTHER" id="PTHR33627">
    <property type="entry name" value="TRANSPOSASE"/>
    <property type="match status" value="1"/>
</dbReference>
<organism evidence="3">
    <name type="scientific">Streptomyces sp. NBC_00008</name>
    <dbReference type="NCBI Taxonomy" id="2903610"/>
    <lineage>
        <taxon>Bacteria</taxon>
        <taxon>Bacillati</taxon>
        <taxon>Actinomycetota</taxon>
        <taxon>Actinomycetes</taxon>
        <taxon>Kitasatosporales</taxon>
        <taxon>Streptomycetaceae</taxon>
        <taxon>Streptomyces</taxon>
    </lineage>
</organism>
<feature type="domain" description="Transposase IS701-like DDE" evidence="2">
    <location>
        <begin position="2"/>
        <end position="77"/>
    </location>
</feature>
<accession>A0AAU2VM48</accession>
<dbReference type="InterPro" id="IPR038721">
    <property type="entry name" value="IS701-like_DDE_dom"/>
</dbReference>
<reference evidence="3" key="1">
    <citation type="submission" date="2022-10" db="EMBL/GenBank/DDBJ databases">
        <title>The complete genomes of actinobacterial strains from the NBC collection.</title>
        <authorList>
            <person name="Joergensen T.S."/>
            <person name="Alvarez Arevalo M."/>
            <person name="Sterndorff E.B."/>
            <person name="Faurdal D."/>
            <person name="Vuksanovic O."/>
            <person name="Mourched A.-S."/>
            <person name="Charusanti P."/>
            <person name="Shaw S."/>
            <person name="Blin K."/>
            <person name="Weber T."/>
        </authorList>
    </citation>
    <scope>NUCLEOTIDE SEQUENCE</scope>
    <source>
        <strain evidence="3">NBC_00008</strain>
    </source>
</reference>
<evidence type="ECO:0000313" key="3">
    <source>
        <dbReference type="EMBL" id="WTW68560.1"/>
    </source>
</evidence>
<proteinExistence type="predicted"/>
<feature type="region of interest" description="Disordered" evidence="1">
    <location>
        <begin position="57"/>
        <end position="87"/>
    </location>
</feature>
<dbReference type="AlphaFoldDB" id="A0AAU2VM48"/>
<dbReference type="InterPro" id="IPR039365">
    <property type="entry name" value="IS701-like"/>
</dbReference>
<evidence type="ECO:0000256" key="1">
    <source>
        <dbReference type="SAM" id="MobiDB-lite"/>
    </source>
</evidence>
<dbReference type="Pfam" id="PF13546">
    <property type="entry name" value="DDE_5"/>
    <property type="match status" value="1"/>
</dbReference>
<dbReference type="EMBL" id="CP108313">
    <property type="protein sequence ID" value="WTW68560.1"/>
    <property type="molecule type" value="Genomic_DNA"/>
</dbReference>
<sequence length="87" mass="9441">MVHVEKWQLALDMTDETRSWGIEVPQDIADGGYGDTVTFPLGPAELGLEYVVGISTTTTTQPEDAQPRTPAYSGRGHFLPIPSRPNG</sequence>
<gene>
    <name evidence="3" type="ORF">OG398_09975</name>
</gene>
<dbReference type="PANTHER" id="PTHR33627:SF1">
    <property type="entry name" value="TRANSPOSASE"/>
    <property type="match status" value="1"/>
</dbReference>
<evidence type="ECO:0000259" key="2">
    <source>
        <dbReference type="Pfam" id="PF13546"/>
    </source>
</evidence>
<name>A0AAU2VM48_9ACTN</name>